<feature type="compositionally biased region" description="Low complexity" evidence="1">
    <location>
        <begin position="10"/>
        <end position="23"/>
    </location>
</feature>
<dbReference type="AlphaFoldDB" id="A0A8T0RG30"/>
<feature type="compositionally biased region" description="Basic residues" evidence="1">
    <location>
        <begin position="67"/>
        <end position="79"/>
    </location>
</feature>
<feature type="compositionally biased region" description="Low complexity" evidence="1">
    <location>
        <begin position="56"/>
        <end position="66"/>
    </location>
</feature>
<feature type="region of interest" description="Disordered" evidence="1">
    <location>
        <begin position="1"/>
        <end position="193"/>
    </location>
</feature>
<proteinExistence type="predicted"/>
<name>A0A8T0RG30_PANVG</name>
<sequence length="193" mass="19556">MHASIHDPPRAAGPRQRGGAPRPRGAKQKERVAPPTGARALPHGPPRELQPTLQLGAQGSGSSSSHRTARRGAARRRQGRVQPSVHGAALNARRQTGLSRVAAAGERPGASPRGGSARPASRQQGGPAPAEHLRGAASSVPPRHATPHHTLPCPPRVIPSRSAAVVGDAPTTATAVGRGPRGVLCGDGSACPG</sequence>
<reference evidence="2" key="1">
    <citation type="submission" date="2020-05" db="EMBL/GenBank/DDBJ databases">
        <title>WGS assembly of Panicum virgatum.</title>
        <authorList>
            <person name="Lovell J.T."/>
            <person name="Jenkins J."/>
            <person name="Shu S."/>
            <person name="Juenger T.E."/>
            <person name="Schmutz J."/>
        </authorList>
    </citation>
    <scope>NUCLEOTIDE SEQUENCE</scope>
    <source>
        <strain evidence="2">AP13</strain>
    </source>
</reference>
<accession>A0A8T0RG30</accession>
<evidence type="ECO:0000313" key="3">
    <source>
        <dbReference type="Proteomes" id="UP000823388"/>
    </source>
</evidence>
<evidence type="ECO:0000313" key="2">
    <source>
        <dbReference type="EMBL" id="KAG2584394.1"/>
    </source>
</evidence>
<dbReference type="EMBL" id="CM029047">
    <property type="protein sequence ID" value="KAG2584394.1"/>
    <property type="molecule type" value="Genomic_DNA"/>
</dbReference>
<keyword evidence="3" id="KW-1185">Reference proteome</keyword>
<comment type="caution">
    <text evidence="2">The sequence shown here is derived from an EMBL/GenBank/DDBJ whole genome shotgun (WGS) entry which is preliminary data.</text>
</comment>
<dbReference type="Proteomes" id="UP000823388">
    <property type="component" value="Chromosome 6K"/>
</dbReference>
<protein>
    <submittedName>
        <fullName evidence="2">Uncharacterized protein</fullName>
    </submittedName>
</protein>
<gene>
    <name evidence="2" type="ORF">PVAP13_6KG296206</name>
</gene>
<organism evidence="2 3">
    <name type="scientific">Panicum virgatum</name>
    <name type="common">Blackwell switchgrass</name>
    <dbReference type="NCBI Taxonomy" id="38727"/>
    <lineage>
        <taxon>Eukaryota</taxon>
        <taxon>Viridiplantae</taxon>
        <taxon>Streptophyta</taxon>
        <taxon>Embryophyta</taxon>
        <taxon>Tracheophyta</taxon>
        <taxon>Spermatophyta</taxon>
        <taxon>Magnoliopsida</taxon>
        <taxon>Liliopsida</taxon>
        <taxon>Poales</taxon>
        <taxon>Poaceae</taxon>
        <taxon>PACMAD clade</taxon>
        <taxon>Panicoideae</taxon>
        <taxon>Panicodae</taxon>
        <taxon>Paniceae</taxon>
        <taxon>Panicinae</taxon>
        <taxon>Panicum</taxon>
        <taxon>Panicum sect. Hiantes</taxon>
    </lineage>
</organism>
<evidence type="ECO:0000256" key="1">
    <source>
        <dbReference type="SAM" id="MobiDB-lite"/>
    </source>
</evidence>